<reference evidence="2 3" key="1">
    <citation type="submission" date="2021-04" db="EMBL/GenBank/DDBJ databases">
        <authorList>
            <person name="De Guttry C."/>
            <person name="Zahm M."/>
            <person name="Klopp C."/>
            <person name="Cabau C."/>
            <person name="Louis A."/>
            <person name="Berthelot C."/>
            <person name="Parey E."/>
            <person name="Roest Crollius H."/>
            <person name="Montfort J."/>
            <person name="Robinson-Rechavi M."/>
            <person name="Bucao C."/>
            <person name="Bouchez O."/>
            <person name="Gislard M."/>
            <person name="Lluch J."/>
            <person name="Milhes M."/>
            <person name="Lampietro C."/>
            <person name="Lopez Roques C."/>
            <person name="Donnadieu C."/>
            <person name="Braasch I."/>
            <person name="Desvignes T."/>
            <person name="Postlethwait J."/>
            <person name="Bobe J."/>
            <person name="Wedekind C."/>
            <person name="Guiguen Y."/>
        </authorList>
    </citation>
    <scope>NUCLEOTIDE SEQUENCE [LARGE SCALE GENOMIC DNA]</scope>
    <source>
        <strain evidence="2">Cs_M1</strain>
        <tissue evidence="2">Blood</tissue>
    </source>
</reference>
<dbReference type="Proteomes" id="UP001356427">
    <property type="component" value="Unassembled WGS sequence"/>
</dbReference>
<protein>
    <submittedName>
        <fullName evidence="2">Uncharacterized protein</fullName>
    </submittedName>
</protein>
<gene>
    <name evidence="2" type="ORF">J4Q44_G00184660</name>
</gene>
<dbReference type="EMBL" id="JAGTTL010000016">
    <property type="protein sequence ID" value="KAK6310411.1"/>
    <property type="molecule type" value="Genomic_DNA"/>
</dbReference>
<feature type="compositionally biased region" description="Basic residues" evidence="1">
    <location>
        <begin position="159"/>
        <end position="173"/>
    </location>
</feature>
<evidence type="ECO:0000313" key="2">
    <source>
        <dbReference type="EMBL" id="KAK6310411.1"/>
    </source>
</evidence>
<feature type="region of interest" description="Disordered" evidence="1">
    <location>
        <begin position="140"/>
        <end position="173"/>
    </location>
</feature>
<keyword evidence="3" id="KW-1185">Reference proteome</keyword>
<comment type="caution">
    <text evidence="2">The sequence shown here is derived from an EMBL/GenBank/DDBJ whole genome shotgun (WGS) entry which is preliminary data.</text>
</comment>
<evidence type="ECO:0000256" key="1">
    <source>
        <dbReference type="SAM" id="MobiDB-lite"/>
    </source>
</evidence>
<sequence>MKHLLISQSQPGSRSSSPGKLLGHSCGYGRISRPPSASSTPVDKRSKVPCSQGCRRDSSPSRLGLARSRIPRPSMSQGCSRETSRESSRDTSPARAFKPLDPDTDPAPVPFLVLPGPQSQHQPQVFPVSAPTLDTALTNHNCHLHPATASPDPTPSPTQRHKHTVNHSTRPTK</sequence>
<feature type="region of interest" description="Disordered" evidence="1">
    <location>
        <begin position="1"/>
        <end position="125"/>
    </location>
</feature>
<feature type="compositionally biased region" description="Low complexity" evidence="1">
    <location>
        <begin position="7"/>
        <end position="19"/>
    </location>
</feature>
<dbReference type="AlphaFoldDB" id="A0AAN8LZY4"/>
<accession>A0AAN8LZY4</accession>
<organism evidence="2 3">
    <name type="scientific">Coregonus suidteri</name>
    <dbReference type="NCBI Taxonomy" id="861788"/>
    <lineage>
        <taxon>Eukaryota</taxon>
        <taxon>Metazoa</taxon>
        <taxon>Chordata</taxon>
        <taxon>Craniata</taxon>
        <taxon>Vertebrata</taxon>
        <taxon>Euteleostomi</taxon>
        <taxon>Actinopterygii</taxon>
        <taxon>Neopterygii</taxon>
        <taxon>Teleostei</taxon>
        <taxon>Protacanthopterygii</taxon>
        <taxon>Salmoniformes</taxon>
        <taxon>Salmonidae</taxon>
        <taxon>Coregoninae</taxon>
        <taxon>Coregonus</taxon>
    </lineage>
</organism>
<proteinExistence type="predicted"/>
<evidence type="ECO:0000313" key="3">
    <source>
        <dbReference type="Proteomes" id="UP001356427"/>
    </source>
</evidence>
<name>A0AAN8LZY4_9TELE</name>